<organism evidence="2 3">
    <name type="scientific">Coprinellus micaceus</name>
    <name type="common">Glistening ink-cap mushroom</name>
    <name type="synonym">Coprinus micaceus</name>
    <dbReference type="NCBI Taxonomy" id="71717"/>
    <lineage>
        <taxon>Eukaryota</taxon>
        <taxon>Fungi</taxon>
        <taxon>Dikarya</taxon>
        <taxon>Basidiomycota</taxon>
        <taxon>Agaricomycotina</taxon>
        <taxon>Agaricomycetes</taxon>
        <taxon>Agaricomycetidae</taxon>
        <taxon>Agaricales</taxon>
        <taxon>Agaricineae</taxon>
        <taxon>Psathyrellaceae</taxon>
        <taxon>Coprinellus</taxon>
    </lineage>
</organism>
<dbReference type="OrthoDB" id="2662502at2759"/>
<dbReference type="Pfam" id="PF20414">
    <property type="entry name" value="DUF6698"/>
    <property type="match status" value="1"/>
</dbReference>
<name>A0A4Y7T4Q8_COPMI</name>
<dbReference type="InterPro" id="IPR046521">
    <property type="entry name" value="DUF6698"/>
</dbReference>
<proteinExistence type="predicted"/>
<sequence length="361" mass="41102">MAGKNKENQHPSGTAARKRQRDEDSDPNGTAARKRQRDEDSDPSGTAARKRQRDEDSDPEETALSLGPRKKGAKQDSLVHHGRHFGRTVRTFTNFHVLLREGVLREEQMSINEAEIEELDEMDQREQKIFRQLMKICPFLSDRLFSLKRVDEDITHAADLLTKGASGARSDDIKSLKSAVIDWITPAGGVLSPAIQRNVKTGRGFFHDMTGKYLCPTDYDWNDATIREQLKSKQLVVTGLQWPMFLYANLKCDEEKMWDGLLRSKILVQAYKHIFTSPSSVDGGSRATRSGNAQIHGMKTVTVPSLAYIATLVRFSLSEHNTFCRNDPQADSERFYNGLIDFLEEEEEKQQVSELLEWWNK</sequence>
<accession>A0A4Y7T4Q8</accession>
<reference evidence="2 3" key="1">
    <citation type="journal article" date="2019" name="Nat. Ecol. Evol.">
        <title>Megaphylogeny resolves global patterns of mushroom evolution.</title>
        <authorList>
            <person name="Varga T."/>
            <person name="Krizsan K."/>
            <person name="Foldi C."/>
            <person name="Dima B."/>
            <person name="Sanchez-Garcia M."/>
            <person name="Sanchez-Ramirez S."/>
            <person name="Szollosi G.J."/>
            <person name="Szarkandi J.G."/>
            <person name="Papp V."/>
            <person name="Albert L."/>
            <person name="Andreopoulos W."/>
            <person name="Angelini C."/>
            <person name="Antonin V."/>
            <person name="Barry K.W."/>
            <person name="Bougher N.L."/>
            <person name="Buchanan P."/>
            <person name="Buyck B."/>
            <person name="Bense V."/>
            <person name="Catcheside P."/>
            <person name="Chovatia M."/>
            <person name="Cooper J."/>
            <person name="Damon W."/>
            <person name="Desjardin D."/>
            <person name="Finy P."/>
            <person name="Geml J."/>
            <person name="Haridas S."/>
            <person name="Hughes K."/>
            <person name="Justo A."/>
            <person name="Karasinski D."/>
            <person name="Kautmanova I."/>
            <person name="Kiss B."/>
            <person name="Kocsube S."/>
            <person name="Kotiranta H."/>
            <person name="LaButti K.M."/>
            <person name="Lechner B.E."/>
            <person name="Liimatainen K."/>
            <person name="Lipzen A."/>
            <person name="Lukacs Z."/>
            <person name="Mihaltcheva S."/>
            <person name="Morgado L.N."/>
            <person name="Niskanen T."/>
            <person name="Noordeloos M.E."/>
            <person name="Ohm R.A."/>
            <person name="Ortiz-Santana B."/>
            <person name="Ovrebo C."/>
            <person name="Racz N."/>
            <person name="Riley R."/>
            <person name="Savchenko A."/>
            <person name="Shiryaev A."/>
            <person name="Soop K."/>
            <person name="Spirin V."/>
            <person name="Szebenyi C."/>
            <person name="Tomsovsky M."/>
            <person name="Tulloss R.E."/>
            <person name="Uehling J."/>
            <person name="Grigoriev I.V."/>
            <person name="Vagvolgyi C."/>
            <person name="Papp T."/>
            <person name="Martin F.M."/>
            <person name="Miettinen O."/>
            <person name="Hibbett D.S."/>
            <person name="Nagy L.G."/>
        </authorList>
    </citation>
    <scope>NUCLEOTIDE SEQUENCE [LARGE SCALE GENOMIC DNA]</scope>
    <source>
        <strain evidence="2 3">FP101781</strain>
    </source>
</reference>
<evidence type="ECO:0000313" key="2">
    <source>
        <dbReference type="EMBL" id="TEB29001.1"/>
    </source>
</evidence>
<gene>
    <name evidence="2" type="ORF">FA13DRAFT_1632472</name>
</gene>
<evidence type="ECO:0000256" key="1">
    <source>
        <dbReference type="SAM" id="MobiDB-lite"/>
    </source>
</evidence>
<evidence type="ECO:0000313" key="3">
    <source>
        <dbReference type="Proteomes" id="UP000298030"/>
    </source>
</evidence>
<dbReference type="EMBL" id="QPFP01000029">
    <property type="protein sequence ID" value="TEB29001.1"/>
    <property type="molecule type" value="Genomic_DNA"/>
</dbReference>
<comment type="caution">
    <text evidence="2">The sequence shown here is derived from an EMBL/GenBank/DDBJ whole genome shotgun (WGS) entry which is preliminary data.</text>
</comment>
<protein>
    <submittedName>
        <fullName evidence="2">Uncharacterized protein</fullName>
    </submittedName>
</protein>
<keyword evidence="3" id="KW-1185">Reference proteome</keyword>
<feature type="region of interest" description="Disordered" evidence="1">
    <location>
        <begin position="1"/>
        <end position="77"/>
    </location>
</feature>
<dbReference type="AlphaFoldDB" id="A0A4Y7T4Q8"/>
<dbReference type="Proteomes" id="UP000298030">
    <property type="component" value="Unassembled WGS sequence"/>
</dbReference>